<dbReference type="Gene3D" id="1.10.1170.10">
    <property type="entry name" value="Inhibitor Of Apoptosis Protein (2mihbC-IAP-1), Chain A"/>
    <property type="match status" value="2"/>
</dbReference>
<feature type="compositionally biased region" description="Acidic residues" evidence="1">
    <location>
        <begin position="137"/>
        <end position="150"/>
    </location>
</feature>
<dbReference type="PANTHER" id="PTHR10044">
    <property type="entry name" value="INHIBITOR OF APOPTOSIS"/>
    <property type="match status" value="1"/>
</dbReference>
<dbReference type="PROSITE" id="PS50143">
    <property type="entry name" value="BIR_REPEAT_2"/>
    <property type="match status" value="2"/>
</dbReference>
<dbReference type="CDD" id="cd00022">
    <property type="entry name" value="BIR"/>
    <property type="match status" value="2"/>
</dbReference>
<organism evidence="2 3">
    <name type="scientific">Mya arenaria</name>
    <name type="common">Soft-shell clam</name>
    <dbReference type="NCBI Taxonomy" id="6604"/>
    <lineage>
        <taxon>Eukaryota</taxon>
        <taxon>Metazoa</taxon>
        <taxon>Spiralia</taxon>
        <taxon>Lophotrochozoa</taxon>
        <taxon>Mollusca</taxon>
        <taxon>Bivalvia</taxon>
        <taxon>Autobranchia</taxon>
        <taxon>Heteroconchia</taxon>
        <taxon>Euheterodonta</taxon>
        <taxon>Imparidentia</taxon>
        <taxon>Neoheterodontei</taxon>
        <taxon>Myida</taxon>
        <taxon>Myoidea</taxon>
        <taxon>Myidae</taxon>
        <taxon>Mya</taxon>
    </lineage>
</organism>
<keyword evidence="3" id="KW-1185">Reference proteome</keyword>
<dbReference type="Proteomes" id="UP001164746">
    <property type="component" value="Chromosome 9"/>
</dbReference>
<feature type="region of interest" description="Disordered" evidence="1">
    <location>
        <begin position="421"/>
        <end position="448"/>
    </location>
</feature>
<feature type="region of interest" description="Disordered" evidence="1">
    <location>
        <begin position="251"/>
        <end position="332"/>
    </location>
</feature>
<dbReference type="SMART" id="SM00238">
    <property type="entry name" value="BIR"/>
    <property type="match status" value="2"/>
</dbReference>
<evidence type="ECO:0000313" key="3">
    <source>
        <dbReference type="Proteomes" id="UP001164746"/>
    </source>
</evidence>
<feature type="compositionally biased region" description="Polar residues" evidence="1">
    <location>
        <begin position="251"/>
        <end position="262"/>
    </location>
</feature>
<feature type="compositionally biased region" description="Basic and acidic residues" evidence="1">
    <location>
        <begin position="437"/>
        <end position="448"/>
    </location>
</feature>
<accession>A0ABY7EYM2</accession>
<dbReference type="InterPro" id="IPR050784">
    <property type="entry name" value="IAP"/>
</dbReference>
<dbReference type="SUPFAM" id="SSF57924">
    <property type="entry name" value="Inhibitor of apoptosis (IAP) repeat"/>
    <property type="match status" value="2"/>
</dbReference>
<dbReference type="InterPro" id="IPR001370">
    <property type="entry name" value="BIR_rpt"/>
</dbReference>
<feature type="compositionally biased region" description="Polar residues" evidence="1">
    <location>
        <begin position="521"/>
        <end position="537"/>
    </location>
</feature>
<reference evidence="2" key="1">
    <citation type="submission" date="2022-11" db="EMBL/GenBank/DDBJ databases">
        <title>Centuries of genome instability and evolution in soft-shell clam transmissible cancer (bioRxiv).</title>
        <authorList>
            <person name="Hart S.F.M."/>
            <person name="Yonemitsu M.A."/>
            <person name="Giersch R.M."/>
            <person name="Beal B.F."/>
            <person name="Arriagada G."/>
            <person name="Davis B.W."/>
            <person name="Ostrander E.A."/>
            <person name="Goff S.P."/>
            <person name="Metzger M.J."/>
        </authorList>
    </citation>
    <scope>NUCLEOTIDE SEQUENCE</scope>
    <source>
        <strain evidence="2">MELC-2E11</strain>
        <tissue evidence="2">Siphon/mantle</tissue>
    </source>
</reference>
<dbReference type="EMBL" id="CP111020">
    <property type="protein sequence ID" value="WAR13962.1"/>
    <property type="molecule type" value="Genomic_DNA"/>
</dbReference>
<gene>
    <name evidence="2" type="ORF">MAR_004067</name>
</gene>
<evidence type="ECO:0000256" key="1">
    <source>
        <dbReference type="SAM" id="MobiDB-lite"/>
    </source>
</evidence>
<dbReference type="InterPro" id="IPR013083">
    <property type="entry name" value="Znf_RING/FYVE/PHD"/>
</dbReference>
<sequence length="628" mass="70987">MMSIVDRLAKKKKVHPKESMRYEMMRFCTLRTFPSEGKPSVLKFAKAGFYYASNKDEVICYCCAKRISNWKPNDDPFEAHKRITPNCSFIMNNEEVNVPVSNVTCTNSNDVLQNIITDLDKNNNVWKFDPENSWGESENDFATDGDEENEDQNNGIPFLHDNFINKTAFGPKRNSNVVDTVTRGKNSDYASLPIGPSNTSGSLDDDCFRPEPQGGFTSMAPILENRSINSTSQTGVVLPLKDFESLIANIDDTTAYQPTQEDTPPHRRSRRRTRRQRQQSSTTSDMPGTTARTQRSSETLASNMQTPVSTRTAINRIDNHAQTPKHPKYSTISSRKASFNQCAEIHIMPRTLAEAGFYYAGIGDCTRCYWCGIGLRNWNREDDTWTEHARFSLDCNHVLINKGQEFINLVKLALDLTEEKDECPQARASEAPAENQETERPKDDVEDLMKSDAVQSVRDMGYNDDIIRIAIREIITSKGNETLNLLNIMEEIFRIEDERVSNKNDSTETNSTLRTITTRSTEPCTPMQKNKITPDGNNSERETAICNQTLESKGASADFEKKTVDHRQKRRLLNENKALKEGTICSSCRKNEVCIAFLPCGHLISCEQCGNSVRTCMTCGQRVRGTIK</sequence>
<name>A0ABY7EYM2_MYAAR</name>
<evidence type="ECO:0000313" key="2">
    <source>
        <dbReference type="EMBL" id="WAR13962.1"/>
    </source>
</evidence>
<dbReference type="PANTHER" id="PTHR10044:SF139">
    <property type="entry name" value="DEATH-ASSOCIATED INHIBITOR OF APOPTOSIS 2"/>
    <property type="match status" value="1"/>
</dbReference>
<protein>
    <submittedName>
        <fullName evidence="2">DIAP2-like protein</fullName>
    </submittedName>
</protein>
<feature type="region of interest" description="Disordered" evidence="1">
    <location>
        <begin position="521"/>
        <end position="540"/>
    </location>
</feature>
<feature type="region of interest" description="Disordered" evidence="1">
    <location>
        <begin position="129"/>
        <end position="150"/>
    </location>
</feature>
<feature type="compositionally biased region" description="Polar residues" evidence="1">
    <location>
        <begin position="285"/>
        <end position="313"/>
    </location>
</feature>
<feature type="compositionally biased region" description="Basic residues" evidence="1">
    <location>
        <begin position="266"/>
        <end position="277"/>
    </location>
</feature>
<feature type="region of interest" description="Disordered" evidence="1">
    <location>
        <begin position="185"/>
        <end position="216"/>
    </location>
</feature>
<proteinExistence type="predicted"/>
<dbReference type="Gene3D" id="3.30.40.10">
    <property type="entry name" value="Zinc/RING finger domain, C3HC4 (zinc finger)"/>
    <property type="match status" value="1"/>
</dbReference>
<dbReference type="Pfam" id="PF00653">
    <property type="entry name" value="BIR"/>
    <property type="match status" value="2"/>
</dbReference>
<dbReference type="Pfam" id="PF13920">
    <property type="entry name" value="zf-C3HC4_3"/>
    <property type="match status" value="1"/>
</dbReference>